<accession>A0A1M7Z7S6</accession>
<dbReference type="InterPro" id="IPR027417">
    <property type="entry name" value="P-loop_NTPase"/>
</dbReference>
<evidence type="ECO:0000256" key="2">
    <source>
        <dbReference type="ARBA" id="ARBA00022840"/>
    </source>
</evidence>
<dbReference type="EMBL" id="FRXN01000001">
    <property type="protein sequence ID" value="SHO60756.1"/>
    <property type="molecule type" value="Genomic_DNA"/>
</dbReference>
<dbReference type="PROSITE" id="PS00676">
    <property type="entry name" value="SIGMA54_INTERACT_2"/>
    <property type="match status" value="1"/>
</dbReference>
<dbReference type="Gene3D" id="3.40.50.300">
    <property type="entry name" value="P-loop containing nucleotide triphosphate hydrolases"/>
    <property type="match status" value="1"/>
</dbReference>
<dbReference type="GO" id="GO:0006355">
    <property type="term" value="P:regulation of DNA-templated transcription"/>
    <property type="evidence" value="ECO:0007669"/>
    <property type="project" value="InterPro"/>
</dbReference>
<dbReference type="PROSITE" id="PS00675">
    <property type="entry name" value="SIGMA54_INTERACT_1"/>
    <property type="match status" value="1"/>
</dbReference>
<dbReference type="Proteomes" id="UP000184609">
    <property type="component" value="Unassembled WGS sequence"/>
</dbReference>
<dbReference type="InterPro" id="IPR003593">
    <property type="entry name" value="AAA+_ATPase"/>
</dbReference>
<reference evidence="5" key="1">
    <citation type="submission" date="2016-12" db="EMBL/GenBank/DDBJ databases">
        <authorList>
            <person name="Varghese N."/>
            <person name="Submissions S."/>
        </authorList>
    </citation>
    <scope>NUCLEOTIDE SEQUENCE [LARGE SCALE GENOMIC DNA]</scope>
    <source>
        <strain evidence="5">DSM 25035</strain>
    </source>
</reference>
<dbReference type="Pfam" id="PF00158">
    <property type="entry name" value="Sigma54_activat"/>
    <property type="match status" value="1"/>
</dbReference>
<evidence type="ECO:0000256" key="1">
    <source>
        <dbReference type="ARBA" id="ARBA00022741"/>
    </source>
</evidence>
<dbReference type="FunFam" id="3.40.50.300:FF:000006">
    <property type="entry name" value="DNA-binding transcriptional regulator NtrC"/>
    <property type="match status" value="1"/>
</dbReference>
<dbReference type="PANTHER" id="PTHR32071">
    <property type="entry name" value="TRANSCRIPTIONAL REGULATORY PROTEIN"/>
    <property type="match status" value="1"/>
</dbReference>
<dbReference type="Pfam" id="PF25601">
    <property type="entry name" value="AAA_lid_14"/>
    <property type="match status" value="1"/>
</dbReference>
<keyword evidence="2" id="KW-0067">ATP-binding</keyword>
<dbReference type="InterPro" id="IPR058031">
    <property type="entry name" value="AAA_lid_NorR"/>
</dbReference>
<dbReference type="STRING" id="1073327.SAMN04488108_1006"/>
<keyword evidence="5" id="KW-1185">Reference proteome</keyword>
<dbReference type="InterPro" id="IPR002078">
    <property type="entry name" value="Sigma_54_int"/>
</dbReference>
<dbReference type="SMART" id="SM00382">
    <property type="entry name" value="AAA"/>
    <property type="match status" value="1"/>
</dbReference>
<dbReference type="RefSeq" id="WP_134204336.1">
    <property type="nucleotide sequence ID" value="NZ_FRXN01000001.1"/>
</dbReference>
<dbReference type="SUPFAM" id="SSF52540">
    <property type="entry name" value="P-loop containing nucleoside triphosphate hydrolases"/>
    <property type="match status" value="1"/>
</dbReference>
<dbReference type="InterPro" id="IPR025662">
    <property type="entry name" value="Sigma_54_int_dom_ATP-bd_1"/>
</dbReference>
<name>A0A1M7Z7S6_9BACT</name>
<keyword evidence="1" id="KW-0547">Nucleotide-binding</keyword>
<dbReference type="OrthoDB" id="9782110at2"/>
<dbReference type="GO" id="GO:0005524">
    <property type="term" value="F:ATP binding"/>
    <property type="evidence" value="ECO:0007669"/>
    <property type="project" value="UniProtKB-KW"/>
</dbReference>
<dbReference type="AlphaFoldDB" id="A0A1M7Z7S6"/>
<evidence type="ECO:0000313" key="4">
    <source>
        <dbReference type="EMBL" id="SHO60756.1"/>
    </source>
</evidence>
<gene>
    <name evidence="4" type="ORF">SAMN04488108_1006</name>
</gene>
<sequence length="474" mass="54222">MKIDKSPFDSNLLVGLDQSELLLSKIKKWGACLEESNVWVPNTIFVFAKVKGFDVEKLKRFLRSNELQEHKRSCEFELSIILIVDNSLPEAWSLLELGISDVIYFKEVNEFVNYCKDLKFQNSFIKNILSSQLVKSNLIGCSTCWMEFLKEIITASISGKGNIFLYGETGTGKELLARFIHTIDKVRSKNNLVILDCTTIIPELSGSELFGHEKGAFTNASYHRDGAFSLADGGSLFMDEIGELPVQLQSEFLRVLQEKQFKKVGGNFYKSSDFRLISATNRNLIQMIKNGSFRSDLYFRISDHSFKVPALRERREDIPGLARYFLSKALDAPLDETPHFDKGVMEFLMHRDYPGNIRELKQLVFRIAKNHHHHHLVTPGEVPLAERAKIPKTIRFEKEGHLYEIMKKNLLSGVNLTEIKRQTMREAIKAALDINNQNKHLAARSLGITVRAIQKFLQKENESNEEDSKEEGKD</sequence>
<protein>
    <submittedName>
        <fullName evidence="4">Sigma-54 interaction domain-containing protein</fullName>
    </submittedName>
</protein>
<evidence type="ECO:0000313" key="5">
    <source>
        <dbReference type="Proteomes" id="UP000184609"/>
    </source>
</evidence>
<proteinExistence type="predicted"/>
<evidence type="ECO:0000259" key="3">
    <source>
        <dbReference type="PROSITE" id="PS50045"/>
    </source>
</evidence>
<dbReference type="InterPro" id="IPR025943">
    <property type="entry name" value="Sigma_54_int_dom_ATP-bd_2"/>
</dbReference>
<dbReference type="Gene3D" id="1.10.8.60">
    <property type="match status" value="1"/>
</dbReference>
<dbReference type="PROSITE" id="PS50045">
    <property type="entry name" value="SIGMA54_INTERACT_4"/>
    <property type="match status" value="1"/>
</dbReference>
<dbReference type="CDD" id="cd00009">
    <property type="entry name" value="AAA"/>
    <property type="match status" value="1"/>
</dbReference>
<organism evidence="4 5">
    <name type="scientific">Algoriphagus zhangzhouensis</name>
    <dbReference type="NCBI Taxonomy" id="1073327"/>
    <lineage>
        <taxon>Bacteria</taxon>
        <taxon>Pseudomonadati</taxon>
        <taxon>Bacteroidota</taxon>
        <taxon>Cytophagia</taxon>
        <taxon>Cytophagales</taxon>
        <taxon>Cyclobacteriaceae</taxon>
        <taxon>Algoriphagus</taxon>
    </lineage>
</organism>
<feature type="domain" description="Sigma-54 factor interaction" evidence="3">
    <location>
        <begin position="138"/>
        <end position="369"/>
    </location>
</feature>